<dbReference type="SUPFAM" id="SSF57845">
    <property type="entry name" value="B-box zinc-binding domain"/>
    <property type="match status" value="1"/>
</dbReference>
<feature type="coiled-coil region" evidence="1">
    <location>
        <begin position="126"/>
        <end position="167"/>
    </location>
</feature>
<dbReference type="PANTHER" id="PTHR25462:SF296">
    <property type="entry name" value="MEIOTIC P26, ISOFORM F"/>
    <property type="match status" value="1"/>
</dbReference>
<keyword evidence="1" id="KW-0175">Coiled coil</keyword>
<dbReference type="Pfam" id="PF06739">
    <property type="entry name" value="SBBP"/>
    <property type="match status" value="1"/>
</dbReference>
<dbReference type="InterPro" id="IPR010620">
    <property type="entry name" value="SBBP_repeat"/>
</dbReference>
<dbReference type="InterPro" id="IPR047153">
    <property type="entry name" value="TRIM45/56/19-like"/>
</dbReference>
<dbReference type="SUPFAM" id="SSF101898">
    <property type="entry name" value="NHL repeat"/>
    <property type="match status" value="1"/>
</dbReference>
<evidence type="ECO:0008006" key="4">
    <source>
        <dbReference type="Google" id="ProtNLM"/>
    </source>
</evidence>
<comment type="caution">
    <text evidence="2">The sequence shown here is derived from an EMBL/GenBank/DDBJ whole genome shotgun (WGS) entry which is preliminary data.</text>
</comment>
<dbReference type="AlphaFoldDB" id="A0A8B6G5R3"/>
<accession>A0A8B6G5R3</accession>
<dbReference type="Gene3D" id="2.120.10.30">
    <property type="entry name" value="TolB, C-terminal domain"/>
    <property type="match status" value="1"/>
</dbReference>
<gene>
    <name evidence="2" type="ORF">MGAL_10B075015</name>
</gene>
<dbReference type="Gene3D" id="3.30.160.60">
    <property type="entry name" value="Classic Zinc Finger"/>
    <property type="match status" value="1"/>
</dbReference>
<keyword evidence="3" id="KW-1185">Reference proteome</keyword>
<dbReference type="EMBL" id="UYJE01007912">
    <property type="protein sequence ID" value="VDI59110.1"/>
    <property type="molecule type" value="Genomic_DNA"/>
</dbReference>
<name>A0A8B6G5R3_MYTGA</name>
<protein>
    <recommendedName>
        <fullName evidence="4">B box-type domain-containing protein</fullName>
    </recommendedName>
</protein>
<dbReference type="CDD" id="cd19757">
    <property type="entry name" value="Bbox1"/>
    <property type="match status" value="1"/>
</dbReference>
<proteinExistence type="predicted"/>
<reference evidence="2" key="1">
    <citation type="submission" date="2018-11" db="EMBL/GenBank/DDBJ databases">
        <authorList>
            <person name="Alioto T."/>
            <person name="Alioto T."/>
        </authorList>
    </citation>
    <scope>NUCLEOTIDE SEQUENCE</scope>
</reference>
<dbReference type="PANTHER" id="PTHR25462">
    <property type="entry name" value="BONUS, ISOFORM C-RELATED"/>
    <property type="match status" value="1"/>
</dbReference>
<dbReference type="Gene3D" id="2.130.10.10">
    <property type="entry name" value="YVTN repeat-like/Quinoprotein amine dehydrogenase"/>
    <property type="match status" value="1"/>
</dbReference>
<sequence length="549" mass="61577">MDLSKPPDAFCPQCEDFLCGACQNHHKVAKLLISHQTISIVEYMKLPTFIKNVNIKCADHENIFEFYCKTHDNLCCKQCLITSHNDCNEITLIEDLLSMSALQKTSALNDIEQILKCLSTNIHTAIDDRKRHLDEIQQQKDNLLGKIKEKREEINNLLDLLEKSLLQELSEVEKESSQKMEMVIKELEERSSIIIQLQSDIALMKCCTSNFQIFMGVREMTEHVSSAEKHIKSICKGSLNNVTIECIFNDQLNTFIENINTLGKIEMTTIKSEISFSWADDKTAQLYTPRKKARPFKDIQVELVHRINTRGHVTGCVILPTGKILLTDYNYSILIYDKNGGFETRINVESSHAFSLAVVDETTVVISAGGWEKNLVLLDFNSGNIIKEIPMMSDWCYGVSVQNGSYIVSTNIGIQILSTPLEGVTNIMTLSGDNGNDSYIASCQNCIIHSDYNSDSITCLNFKCELLWTYKDPTLRKPCGITVDSDSNIYVAGSASNNIVLISPDGANAKPLLDSSHGILDPRAIYFDKKENVLLVSNYQGSAFVYAVS</sequence>
<evidence type="ECO:0000313" key="3">
    <source>
        <dbReference type="Proteomes" id="UP000596742"/>
    </source>
</evidence>
<evidence type="ECO:0000256" key="1">
    <source>
        <dbReference type="SAM" id="Coils"/>
    </source>
</evidence>
<dbReference type="Proteomes" id="UP000596742">
    <property type="component" value="Unassembled WGS sequence"/>
</dbReference>
<dbReference type="InterPro" id="IPR011042">
    <property type="entry name" value="6-blade_b-propeller_TolB-like"/>
</dbReference>
<dbReference type="CDD" id="cd19776">
    <property type="entry name" value="Bbox2_TRIM25_C-IV"/>
    <property type="match status" value="1"/>
</dbReference>
<evidence type="ECO:0000313" key="2">
    <source>
        <dbReference type="EMBL" id="VDI59110.1"/>
    </source>
</evidence>
<dbReference type="InterPro" id="IPR015943">
    <property type="entry name" value="WD40/YVTN_repeat-like_dom_sf"/>
</dbReference>
<dbReference type="OrthoDB" id="6270329at2759"/>
<organism evidence="2 3">
    <name type="scientific">Mytilus galloprovincialis</name>
    <name type="common">Mediterranean mussel</name>
    <dbReference type="NCBI Taxonomy" id="29158"/>
    <lineage>
        <taxon>Eukaryota</taxon>
        <taxon>Metazoa</taxon>
        <taxon>Spiralia</taxon>
        <taxon>Lophotrochozoa</taxon>
        <taxon>Mollusca</taxon>
        <taxon>Bivalvia</taxon>
        <taxon>Autobranchia</taxon>
        <taxon>Pteriomorphia</taxon>
        <taxon>Mytilida</taxon>
        <taxon>Mytiloidea</taxon>
        <taxon>Mytilidae</taxon>
        <taxon>Mytilinae</taxon>
        <taxon>Mytilus</taxon>
    </lineage>
</organism>